<reference evidence="8" key="1">
    <citation type="submission" date="2020-01" db="EMBL/GenBank/DDBJ databases">
        <title>'Steroidobacter agaridevorans' sp. nov., agar-degrading bacteria isolated from rhizosphere soils.</title>
        <authorList>
            <person name="Ikenaga M."/>
            <person name="Kataoka M."/>
            <person name="Murouchi A."/>
            <person name="Katsuragi S."/>
            <person name="Sakai M."/>
        </authorList>
    </citation>
    <scope>NUCLEOTIDE SEQUENCE [LARGE SCALE GENOMIC DNA]</scope>
    <source>
        <strain evidence="8">YU21-B</strain>
    </source>
</reference>
<evidence type="ECO:0000256" key="4">
    <source>
        <dbReference type="ARBA" id="ARBA00023163"/>
    </source>
</evidence>
<evidence type="ECO:0000259" key="5">
    <source>
        <dbReference type="Pfam" id="PF04542"/>
    </source>
</evidence>
<dbReference type="GO" id="GO:0016987">
    <property type="term" value="F:sigma factor activity"/>
    <property type="evidence" value="ECO:0007669"/>
    <property type="project" value="UniProtKB-KW"/>
</dbReference>
<keyword evidence="2" id="KW-0805">Transcription regulation</keyword>
<dbReference type="PANTHER" id="PTHR43133:SF45">
    <property type="entry name" value="RNA POLYMERASE ECF-TYPE SIGMA FACTOR"/>
    <property type="match status" value="1"/>
</dbReference>
<evidence type="ECO:0000256" key="3">
    <source>
        <dbReference type="ARBA" id="ARBA00023082"/>
    </source>
</evidence>
<evidence type="ECO:0000259" key="6">
    <source>
        <dbReference type="Pfam" id="PF08281"/>
    </source>
</evidence>
<dbReference type="InterPro" id="IPR014284">
    <property type="entry name" value="RNA_pol_sigma-70_dom"/>
</dbReference>
<keyword evidence="3" id="KW-0731">Sigma factor</keyword>
<dbReference type="GO" id="GO:0006352">
    <property type="term" value="P:DNA-templated transcription initiation"/>
    <property type="evidence" value="ECO:0007669"/>
    <property type="project" value="InterPro"/>
</dbReference>
<accession>A0A829YB12</accession>
<dbReference type="InterPro" id="IPR013325">
    <property type="entry name" value="RNA_pol_sigma_r2"/>
</dbReference>
<comment type="caution">
    <text evidence="7">The sequence shown here is derived from an EMBL/GenBank/DDBJ whole genome shotgun (WGS) entry which is preliminary data.</text>
</comment>
<dbReference type="InterPro" id="IPR013324">
    <property type="entry name" value="RNA_pol_sigma_r3/r4-like"/>
</dbReference>
<gene>
    <name evidence="7" type="primary">rfaY</name>
    <name evidence="7" type="ORF">GCM10011487_18860</name>
</gene>
<dbReference type="InterPro" id="IPR039425">
    <property type="entry name" value="RNA_pol_sigma-70-like"/>
</dbReference>
<sequence length="189" mass="21415">MDGLSPDTVLDALPRPAQSTDEADRLFARALAEFGPAIARIVGANEANRELRADLQQEIYLELWRSFAIFDGRCSLGTWVYRVAHNLAARHVTRRQRLNHRELCNLEEIVEPIDPHDAARQLDDEQRLGLLNKLIGQLKPLDRQIVLLYLDDLDTAQISEVTGLSVSHVGVKIHRAKRLLVQLYEGHQS</sequence>
<dbReference type="SUPFAM" id="SSF88946">
    <property type="entry name" value="Sigma2 domain of RNA polymerase sigma factors"/>
    <property type="match status" value="1"/>
</dbReference>
<protein>
    <submittedName>
        <fullName evidence="7">RNA polymerase ECF-type sigma factor</fullName>
    </submittedName>
</protein>
<comment type="similarity">
    <text evidence="1">Belongs to the sigma-70 factor family. ECF subfamily.</text>
</comment>
<feature type="domain" description="RNA polymerase sigma factor 70 region 4 type 2" evidence="6">
    <location>
        <begin position="130"/>
        <end position="180"/>
    </location>
</feature>
<evidence type="ECO:0000313" key="7">
    <source>
        <dbReference type="EMBL" id="GFE79886.1"/>
    </source>
</evidence>
<dbReference type="Proteomes" id="UP000445000">
    <property type="component" value="Unassembled WGS sequence"/>
</dbReference>
<dbReference type="InterPro" id="IPR036388">
    <property type="entry name" value="WH-like_DNA-bd_sf"/>
</dbReference>
<dbReference type="Pfam" id="PF04542">
    <property type="entry name" value="Sigma70_r2"/>
    <property type="match status" value="1"/>
</dbReference>
<evidence type="ECO:0000256" key="2">
    <source>
        <dbReference type="ARBA" id="ARBA00023015"/>
    </source>
</evidence>
<proteinExistence type="inferred from homology"/>
<keyword evidence="8" id="KW-1185">Reference proteome</keyword>
<evidence type="ECO:0000256" key="1">
    <source>
        <dbReference type="ARBA" id="ARBA00010641"/>
    </source>
</evidence>
<dbReference type="Pfam" id="PF08281">
    <property type="entry name" value="Sigma70_r4_2"/>
    <property type="match status" value="1"/>
</dbReference>
<name>A0A829YB12_9GAMM</name>
<dbReference type="SUPFAM" id="SSF88659">
    <property type="entry name" value="Sigma3 and sigma4 domains of RNA polymerase sigma factors"/>
    <property type="match status" value="1"/>
</dbReference>
<dbReference type="InterPro" id="IPR007627">
    <property type="entry name" value="RNA_pol_sigma70_r2"/>
</dbReference>
<dbReference type="Gene3D" id="1.10.1740.10">
    <property type="match status" value="1"/>
</dbReference>
<dbReference type="EMBL" id="BLJN01000002">
    <property type="protein sequence ID" value="GFE79886.1"/>
    <property type="molecule type" value="Genomic_DNA"/>
</dbReference>
<feature type="domain" description="RNA polymerase sigma-70 region 2" evidence="5">
    <location>
        <begin position="34"/>
        <end position="97"/>
    </location>
</feature>
<dbReference type="PANTHER" id="PTHR43133">
    <property type="entry name" value="RNA POLYMERASE ECF-TYPE SIGMA FACTO"/>
    <property type="match status" value="1"/>
</dbReference>
<dbReference type="RefSeq" id="WP_161811641.1">
    <property type="nucleotide sequence ID" value="NZ_BLJN01000002.1"/>
</dbReference>
<dbReference type="NCBIfam" id="TIGR02937">
    <property type="entry name" value="sigma70-ECF"/>
    <property type="match status" value="1"/>
</dbReference>
<dbReference type="GO" id="GO:0003677">
    <property type="term" value="F:DNA binding"/>
    <property type="evidence" value="ECO:0007669"/>
    <property type="project" value="InterPro"/>
</dbReference>
<dbReference type="Gene3D" id="1.10.10.10">
    <property type="entry name" value="Winged helix-like DNA-binding domain superfamily/Winged helix DNA-binding domain"/>
    <property type="match status" value="1"/>
</dbReference>
<keyword evidence="4" id="KW-0804">Transcription</keyword>
<evidence type="ECO:0000313" key="8">
    <source>
        <dbReference type="Proteomes" id="UP000445000"/>
    </source>
</evidence>
<organism evidence="7 8">
    <name type="scientific">Steroidobacter agaridevorans</name>
    <dbReference type="NCBI Taxonomy" id="2695856"/>
    <lineage>
        <taxon>Bacteria</taxon>
        <taxon>Pseudomonadati</taxon>
        <taxon>Pseudomonadota</taxon>
        <taxon>Gammaproteobacteria</taxon>
        <taxon>Steroidobacterales</taxon>
        <taxon>Steroidobacteraceae</taxon>
        <taxon>Steroidobacter</taxon>
    </lineage>
</organism>
<dbReference type="InterPro" id="IPR013249">
    <property type="entry name" value="RNA_pol_sigma70_r4_t2"/>
</dbReference>
<dbReference type="AlphaFoldDB" id="A0A829YB12"/>